<dbReference type="PANTHER" id="PTHR30244">
    <property type="entry name" value="TRANSAMINASE"/>
    <property type="match status" value="1"/>
</dbReference>
<accession>A0A417YGW9</accession>
<dbReference type="PIRSF" id="PIRSF000390">
    <property type="entry name" value="PLP_StrS"/>
    <property type="match status" value="1"/>
</dbReference>
<dbReference type="SUPFAM" id="SSF53383">
    <property type="entry name" value="PLP-dependent transferases"/>
    <property type="match status" value="1"/>
</dbReference>
<comment type="similarity">
    <text evidence="3">Belongs to the DegT/DnrJ/EryC1 family.</text>
</comment>
<sequence>MIDMKKRNIPFSPPDITDSEIEEVVNALKSGWITTGPVTKEFEKRIAEYVGTKKAVCLNSATAAMELTLRILGVGPGDEVITSAYTYTASASIIDHVGAKIVLVDTAPDSFEMDYIKLAEAITEKTKVIIPVDIAGKMCDYDTIFKVIESKKTLFKANNELQQLFNRVIVMADAAHSFGANRNGLNSGQVADFTCFSFHAVKNLTTAEGGSVVWRSELGLDDEWLYQQFMLYSLHGQSKDALAKTQIGAWEYDIVYPAYKCNMTDIMASIGLAQINRYEDLVQRRKGIIEKYDKELLPLGLQRLEHYDGISTSSGHLYLVRIPGIEEKARNEIIIKMAEAGVACNVHYKPLPMLTAYKNLGFDINDYPNAFNLYQNEITLPLHTLLSDEDVEYIIQCFKTVLKNSVGCQNV</sequence>
<evidence type="ECO:0000313" key="5">
    <source>
        <dbReference type="Proteomes" id="UP000284416"/>
    </source>
</evidence>
<dbReference type="CDD" id="cd00616">
    <property type="entry name" value="AHBA_syn"/>
    <property type="match status" value="1"/>
</dbReference>
<keyword evidence="4" id="KW-0032">Aminotransferase</keyword>
<dbReference type="AlphaFoldDB" id="A0A417YGW9"/>
<dbReference type="FunFam" id="3.40.640.10:FF:000077">
    <property type="entry name" value="Spore coat polysaccharide biosynthesis protein spsC"/>
    <property type="match status" value="1"/>
</dbReference>
<keyword evidence="2 3" id="KW-0663">Pyridoxal phosphate</keyword>
<dbReference type="GO" id="GO:0008483">
    <property type="term" value="F:transaminase activity"/>
    <property type="evidence" value="ECO:0007669"/>
    <property type="project" value="UniProtKB-KW"/>
</dbReference>
<gene>
    <name evidence="4" type="ORF">D1B31_21485</name>
</gene>
<dbReference type="InterPro" id="IPR015424">
    <property type="entry name" value="PyrdxlP-dep_Trfase"/>
</dbReference>
<dbReference type="FunFam" id="3.90.1150.10:FF:000092">
    <property type="entry name" value="Capsular polysaccharide biosynthesis protein"/>
    <property type="match status" value="1"/>
</dbReference>
<dbReference type="EMBL" id="QWEG01000020">
    <property type="protein sequence ID" value="RHW32117.1"/>
    <property type="molecule type" value="Genomic_DNA"/>
</dbReference>
<organism evidence="4 5">
    <name type="scientific">Neobacillus notoginsengisoli</name>
    <dbReference type="NCBI Taxonomy" id="1578198"/>
    <lineage>
        <taxon>Bacteria</taxon>
        <taxon>Bacillati</taxon>
        <taxon>Bacillota</taxon>
        <taxon>Bacilli</taxon>
        <taxon>Bacillales</taxon>
        <taxon>Bacillaceae</taxon>
        <taxon>Neobacillus</taxon>
    </lineage>
</organism>
<dbReference type="GO" id="GO:0000271">
    <property type="term" value="P:polysaccharide biosynthetic process"/>
    <property type="evidence" value="ECO:0007669"/>
    <property type="project" value="TreeGrafter"/>
</dbReference>
<evidence type="ECO:0000256" key="1">
    <source>
        <dbReference type="PIRSR" id="PIRSR000390-1"/>
    </source>
</evidence>
<evidence type="ECO:0000313" key="4">
    <source>
        <dbReference type="EMBL" id="RHW32117.1"/>
    </source>
</evidence>
<dbReference type="PANTHER" id="PTHR30244:SF34">
    <property type="entry name" value="DTDP-4-AMINO-4,6-DIDEOXYGALACTOSE TRANSAMINASE"/>
    <property type="match status" value="1"/>
</dbReference>
<keyword evidence="4" id="KW-0808">Transferase</keyword>
<dbReference type="InterPro" id="IPR015422">
    <property type="entry name" value="PyrdxlP-dep_Trfase_small"/>
</dbReference>
<keyword evidence="5" id="KW-1185">Reference proteome</keyword>
<dbReference type="Proteomes" id="UP000284416">
    <property type="component" value="Unassembled WGS sequence"/>
</dbReference>
<dbReference type="Pfam" id="PF01041">
    <property type="entry name" value="DegT_DnrJ_EryC1"/>
    <property type="match status" value="1"/>
</dbReference>
<evidence type="ECO:0000256" key="2">
    <source>
        <dbReference type="PIRSR" id="PIRSR000390-2"/>
    </source>
</evidence>
<dbReference type="OrthoDB" id="9810913at2"/>
<reference evidence="4 5" key="1">
    <citation type="journal article" date="2017" name="Int. J. Syst. Evol. Microbiol.">
        <title>Bacillus notoginsengisoli sp. nov., a novel bacterium isolated from the rhizosphere of Panax notoginseng.</title>
        <authorList>
            <person name="Zhang M.Y."/>
            <person name="Cheng J."/>
            <person name="Cai Y."/>
            <person name="Zhang T.Y."/>
            <person name="Wu Y.Y."/>
            <person name="Manikprabhu D."/>
            <person name="Li W.J."/>
            <person name="Zhang Y.X."/>
        </authorList>
    </citation>
    <scope>NUCLEOTIDE SEQUENCE [LARGE SCALE GENOMIC DNA]</scope>
    <source>
        <strain evidence="4 5">JCM 30743</strain>
    </source>
</reference>
<dbReference type="RefSeq" id="WP_118924334.1">
    <property type="nucleotide sequence ID" value="NZ_QWEG01000020.1"/>
</dbReference>
<feature type="modified residue" description="N6-(pyridoxal phosphate)lysine" evidence="2">
    <location>
        <position position="202"/>
    </location>
</feature>
<dbReference type="Gene3D" id="3.90.1150.10">
    <property type="entry name" value="Aspartate Aminotransferase, domain 1"/>
    <property type="match status" value="1"/>
</dbReference>
<dbReference type="Gene3D" id="3.40.640.10">
    <property type="entry name" value="Type I PLP-dependent aspartate aminotransferase-like (Major domain)"/>
    <property type="match status" value="1"/>
</dbReference>
<name>A0A417YGW9_9BACI</name>
<feature type="active site" description="Proton acceptor" evidence="1">
    <location>
        <position position="202"/>
    </location>
</feature>
<dbReference type="InterPro" id="IPR000653">
    <property type="entry name" value="DegT/StrS_aminotransferase"/>
</dbReference>
<dbReference type="InterPro" id="IPR015421">
    <property type="entry name" value="PyrdxlP-dep_Trfase_major"/>
</dbReference>
<protein>
    <submittedName>
        <fullName evidence="4">DegT/DnrJ/EryC1/StrS family aminotransferase</fullName>
    </submittedName>
</protein>
<comment type="caution">
    <text evidence="4">The sequence shown here is derived from an EMBL/GenBank/DDBJ whole genome shotgun (WGS) entry which is preliminary data.</text>
</comment>
<proteinExistence type="inferred from homology"/>
<dbReference type="GO" id="GO:0030170">
    <property type="term" value="F:pyridoxal phosphate binding"/>
    <property type="evidence" value="ECO:0007669"/>
    <property type="project" value="TreeGrafter"/>
</dbReference>
<evidence type="ECO:0000256" key="3">
    <source>
        <dbReference type="RuleBase" id="RU004508"/>
    </source>
</evidence>